<dbReference type="Pfam" id="PF06240">
    <property type="entry name" value="COXG"/>
    <property type="match status" value="1"/>
</dbReference>
<reference evidence="2 3" key="1">
    <citation type="submission" date="2024-09" db="EMBL/GenBank/DDBJ databases">
        <authorList>
            <person name="Sun Q."/>
            <person name="Mori K."/>
        </authorList>
    </citation>
    <scope>NUCLEOTIDE SEQUENCE [LARGE SCALE GENOMIC DNA]</scope>
    <source>
        <strain evidence="2 3">TBRC 0563</strain>
    </source>
</reference>
<gene>
    <name evidence="2" type="ORF">ACFFNX_16155</name>
</gene>
<proteinExistence type="predicted"/>
<dbReference type="PANTHER" id="PTHR38588">
    <property type="entry name" value="BLL0334 PROTEIN"/>
    <property type="match status" value="1"/>
</dbReference>
<dbReference type="InterPro" id="IPR010419">
    <property type="entry name" value="CO_DH_gsu"/>
</dbReference>
<sequence>MSHRTRSRELIEIAEDIAVPSPPKRVWAVVSNPADVVSCIPGAELGAAHDDGTFDGVLVARFAAIRVRFAARISLELEESEHEGRLSARGRDGQGATRFSGDATFGVVEDPTAGGSRVTVHGEVNLTGKLASLIESGAGVVISRMTKEFSAQLVERCTEPEPAAESAPRPSAPARTGPLQRLRAWWARLLHRKPQQGAPAGSGRTSEEAGSGNATAQ</sequence>
<comment type="caution">
    <text evidence="2">The sequence shown here is derived from an EMBL/GenBank/DDBJ whole genome shotgun (WGS) entry which is preliminary data.</text>
</comment>
<dbReference type="PANTHER" id="PTHR38588:SF1">
    <property type="entry name" value="BLL0334 PROTEIN"/>
    <property type="match status" value="1"/>
</dbReference>
<evidence type="ECO:0000313" key="2">
    <source>
        <dbReference type="EMBL" id="MFB9833725.1"/>
    </source>
</evidence>
<organism evidence="2 3">
    <name type="scientific">Actinoallomurus acaciae</name>
    <dbReference type="NCBI Taxonomy" id="502577"/>
    <lineage>
        <taxon>Bacteria</taxon>
        <taxon>Bacillati</taxon>
        <taxon>Actinomycetota</taxon>
        <taxon>Actinomycetes</taxon>
        <taxon>Streptosporangiales</taxon>
        <taxon>Thermomonosporaceae</taxon>
        <taxon>Actinoallomurus</taxon>
    </lineage>
</organism>
<dbReference type="EMBL" id="JBHLZP010000102">
    <property type="protein sequence ID" value="MFB9833725.1"/>
    <property type="molecule type" value="Genomic_DNA"/>
</dbReference>
<dbReference type="Proteomes" id="UP001589627">
    <property type="component" value="Unassembled WGS sequence"/>
</dbReference>
<feature type="compositionally biased region" description="Low complexity" evidence="1">
    <location>
        <begin position="160"/>
        <end position="188"/>
    </location>
</feature>
<dbReference type="SUPFAM" id="SSF55961">
    <property type="entry name" value="Bet v1-like"/>
    <property type="match status" value="1"/>
</dbReference>
<protein>
    <submittedName>
        <fullName evidence="2">SRPBCC domain-containing protein</fullName>
    </submittedName>
</protein>
<accession>A0ABV5YFB8</accession>
<dbReference type="Gene3D" id="3.30.530.20">
    <property type="match status" value="1"/>
</dbReference>
<keyword evidence="3" id="KW-1185">Reference proteome</keyword>
<feature type="region of interest" description="Disordered" evidence="1">
    <location>
        <begin position="157"/>
        <end position="217"/>
    </location>
</feature>
<dbReference type="RefSeq" id="WP_378201928.1">
    <property type="nucleotide sequence ID" value="NZ_JBHLZP010000102.1"/>
</dbReference>
<evidence type="ECO:0000256" key="1">
    <source>
        <dbReference type="SAM" id="MobiDB-lite"/>
    </source>
</evidence>
<name>A0ABV5YFB8_9ACTN</name>
<evidence type="ECO:0000313" key="3">
    <source>
        <dbReference type="Proteomes" id="UP001589627"/>
    </source>
</evidence>
<dbReference type="InterPro" id="IPR023393">
    <property type="entry name" value="START-like_dom_sf"/>
</dbReference>